<name>A0A0K0FVX4_STRVS</name>
<dbReference type="WBParaSite" id="SVE_1649200.1">
    <property type="protein sequence ID" value="SVE_1649200.1"/>
    <property type="gene ID" value="SVE_1649200"/>
</dbReference>
<reference evidence="1" key="1">
    <citation type="submission" date="2014-07" db="EMBL/GenBank/DDBJ databases">
        <authorList>
            <person name="Martin A.A"/>
            <person name="De Silva N."/>
        </authorList>
    </citation>
    <scope>NUCLEOTIDE SEQUENCE</scope>
</reference>
<evidence type="ECO:0000313" key="1">
    <source>
        <dbReference type="Proteomes" id="UP000035680"/>
    </source>
</evidence>
<proteinExistence type="predicted"/>
<dbReference type="AlphaFoldDB" id="A0A0K0FVX4"/>
<dbReference type="Proteomes" id="UP000035680">
    <property type="component" value="Unassembled WGS sequence"/>
</dbReference>
<reference evidence="2" key="2">
    <citation type="submission" date="2015-08" db="UniProtKB">
        <authorList>
            <consortium name="WormBaseParasite"/>
        </authorList>
    </citation>
    <scope>IDENTIFICATION</scope>
</reference>
<keyword evidence="1" id="KW-1185">Reference proteome</keyword>
<accession>A0A0K0FVX4</accession>
<evidence type="ECO:0000313" key="2">
    <source>
        <dbReference type="WBParaSite" id="SVE_1649200.1"/>
    </source>
</evidence>
<organism evidence="1 2">
    <name type="scientific">Strongyloides venezuelensis</name>
    <name type="common">Threadworm</name>
    <dbReference type="NCBI Taxonomy" id="75913"/>
    <lineage>
        <taxon>Eukaryota</taxon>
        <taxon>Metazoa</taxon>
        <taxon>Ecdysozoa</taxon>
        <taxon>Nematoda</taxon>
        <taxon>Chromadorea</taxon>
        <taxon>Rhabditida</taxon>
        <taxon>Tylenchina</taxon>
        <taxon>Panagrolaimomorpha</taxon>
        <taxon>Strongyloidoidea</taxon>
        <taxon>Strongyloididae</taxon>
        <taxon>Strongyloides</taxon>
    </lineage>
</organism>
<sequence>MGKSCLERWIDESNIEGGFNYGIENKYKSEDDITRRCALGTLKEGHFFIEQVNREKREFDEIYVDFFDAYNGYIQIVGSPTIFYDNDIIYFLRIYEDDRMCYNKYLKSADISAVELNKYCKDCLEFCVGLKNRVIHNTVFTLFNGISETPHESILFNENEKINSICYLGHNDILETNLKVINDSTLLGIMDNKIYVFGRNIVPYEIYSDEDLKFSSFEYDSVSKMISINAMKLKDRSHSYGNLNAVLLDSHDCRIFESSLLISTKRYGENLSYTFIPDLKNDILRAYAINNGFLELVNDEEITCLEINTRCSP</sequence>
<protein>
    <submittedName>
        <fullName evidence="2">Conserved domain protein</fullName>
    </submittedName>
</protein>